<reference evidence="1 2" key="1">
    <citation type="submission" date="2010-12" db="EMBL/GenBank/DDBJ databases">
        <title>Complete sequence of Ethanoligenens harbinense YUAN-3.</title>
        <authorList>
            <person name="Lucas S."/>
            <person name="Copeland A."/>
            <person name="Lapidus A."/>
            <person name="Cheng J.-F."/>
            <person name="Bruce D."/>
            <person name="Goodwin L."/>
            <person name="Pitluck S."/>
            <person name="Chertkov O."/>
            <person name="Misra M."/>
            <person name="Detter J.C."/>
            <person name="Han C."/>
            <person name="Tapia R."/>
            <person name="Land M."/>
            <person name="Hauser L."/>
            <person name="Jeffries C."/>
            <person name="Kyrpides N."/>
            <person name="Ivanova N."/>
            <person name="Mikhailova N."/>
            <person name="Wang A."/>
            <person name="Mouttaki H."/>
            <person name="He Z."/>
            <person name="Zhou J."/>
            <person name="Hemme C.L."/>
            <person name="Woyke T."/>
        </authorList>
    </citation>
    <scope>NUCLEOTIDE SEQUENCE [LARGE SCALE GENOMIC DNA]</scope>
    <source>
        <strain evidence="2">DSM 18485 / JCM 12961 / CGMCC 1.5033 / YUAN-3</strain>
    </source>
</reference>
<dbReference type="KEGG" id="eha:Ethha_0095"/>
<protein>
    <submittedName>
        <fullName evidence="1">Uncharacterized protein</fullName>
    </submittedName>
</protein>
<dbReference type="STRING" id="663278.Ethha_0095"/>
<dbReference type="HOGENOM" id="CLU_151281_0_0_9"/>
<sequence length="123" mass="13195">MYADYAFYSGTYAGTAVSESDFPALARDASNFIDRITFGRLKTGTPVTEDVQLATCAVIDRMHAARQSGALEVNVAVKTENNDGFSQTFAAPGDVRAELQADYTDAAAAYLLYTGLMDRSVST</sequence>
<proteinExistence type="predicted"/>
<organism evidence="1 2">
    <name type="scientific">Ethanoligenens harbinense (strain DSM 18485 / JCM 12961 / CGMCC 1.5033 / YUAN-3)</name>
    <dbReference type="NCBI Taxonomy" id="663278"/>
    <lineage>
        <taxon>Bacteria</taxon>
        <taxon>Bacillati</taxon>
        <taxon>Bacillota</taxon>
        <taxon>Clostridia</taxon>
        <taxon>Eubacteriales</taxon>
        <taxon>Oscillospiraceae</taxon>
        <taxon>Ethanoligenens</taxon>
    </lineage>
</organism>
<dbReference type="EMBL" id="CP002400">
    <property type="protein sequence ID" value="ADU25685.1"/>
    <property type="molecule type" value="Genomic_DNA"/>
</dbReference>
<name>E6U606_ETHHY</name>
<accession>E6U606</accession>
<evidence type="ECO:0000313" key="2">
    <source>
        <dbReference type="Proteomes" id="UP000001551"/>
    </source>
</evidence>
<dbReference type="eggNOG" id="ENOG5033CHG">
    <property type="taxonomic scope" value="Bacteria"/>
</dbReference>
<keyword evidence="2" id="KW-1185">Reference proteome</keyword>
<dbReference type="RefSeq" id="WP_013484066.1">
    <property type="nucleotide sequence ID" value="NC_014828.1"/>
</dbReference>
<gene>
    <name evidence="1" type="ordered locus">Ethha_0095</name>
</gene>
<dbReference type="AlphaFoldDB" id="E6U606"/>
<dbReference type="Proteomes" id="UP000001551">
    <property type="component" value="Chromosome"/>
</dbReference>
<evidence type="ECO:0000313" key="1">
    <source>
        <dbReference type="EMBL" id="ADU25685.1"/>
    </source>
</evidence>